<keyword evidence="1" id="KW-0175">Coiled coil</keyword>
<dbReference type="InterPro" id="IPR056015">
    <property type="entry name" value="DUF7593"/>
</dbReference>
<reference evidence="3 4" key="1">
    <citation type="submission" date="2023-08" db="EMBL/GenBank/DDBJ databases">
        <title>Black Yeasts Isolated from many extreme environments.</title>
        <authorList>
            <person name="Coleine C."/>
            <person name="Stajich J.E."/>
            <person name="Selbmann L."/>
        </authorList>
    </citation>
    <scope>NUCLEOTIDE SEQUENCE [LARGE SCALE GENOMIC DNA]</scope>
    <source>
        <strain evidence="3 4">CCFEE 536</strain>
    </source>
</reference>
<feature type="domain" description="DUF7593" evidence="2">
    <location>
        <begin position="101"/>
        <end position="235"/>
    </location>
</feature>
<comment type="caution">
    <text evidence="3">The sequence shown here is derived from an EMBL/GenBank/DDBJ whole genome shotgun (WGS) entry which is preliminary data.</text>
</comment>
<gene>
    <name evidence="3" type="ORF">LTR16_003381</name>
</gene>
<name>A0ABR0KSJ0_9PEZI</name>
<evidence type="ECO:0000259" key="2">
    <source>
        <dbReference type="Pfam" id="PF24513"/>
    </source>
</evidence>
<protein>
    <recommendedName>
        <fullName evidence="2">DUF7593 domain-containing protein</fullName>
    </recommendedName>
</protein>
<dbReference type="Pfam" id="PF24513">
    <property type="entry name" value="DUF7593"/>
    <property type="match status" value="1"/>
</dbReference>
<feature type="non-terminal residue" evidence="3">
    <location>
        <position position="1"/>
    </location>
</feature>
<keyword evidence="4" id="KW-1185">Reference proteome</keyword>
<proteinExistence type="predicted"/>
<accession>A0ABR0KSJ0</accession>
<evidence type="ECO:0000256" key="1">
    <source>
        <dbReference type="SAM" id="Coils"/>
    </source>
</evidence>
<sequence length="387" mass="43586">SLRSQDLPSGTDLDMTEEELAARLAEKEAEIEAERAAQRAAERALAEKRDAEVAAEAERVAAIERQQLEARRLQDIEDQRLQELEEAKRQAERAEQRQLMLDRLPNWIAAALQRKNEPARPSFRDSVLPVQVVKYLEIEPECVDEVQRDEPWMLNVQAAAMLQWTDLTSGLESTSTAEKWSTAEVTPAHRSIMFQALGGYRKLARADKDSYRKFLDMPDLYWVRLEDFLQAVKEQSKQDPSAANHDLAGLLWEVKGDYHVDWIPDPAPITRSHPQVNGLDPVEAAAPAQARHDTAIVDDGEILEAGPNKPHQMNGADPHLHTNGIASLAPPAVRAKGIKMVRRFALQLRESGVVGWVPVQKEFNRTKIKTRRFKGGEELVREEDAGV</sequence>
<dbReference type="Proteomes" id="UP001357485">
    <property type="component" value="Unassembled WGS sequence"/>
</dbReference>
<evidence type="ECO:0000313" key="3">
    <source>
        <dbReference type="EMBL" id="KAK5125081.1"/>
    </source>
</evidence>
<dbReference type="EMBL" id="JAVRRA010024968">
    <property type="protein sequence ID" value="KAK5125081.1"/>
    <property type="molecule type" value="Genomic_DNA"/>
</dbReference>
<feature type="coiled-coil region" evidence="1">
    <location>
        <begin position="70"/>
        <end position="104"/>
    </location>
</feature>
<feature type="coiled-coil region" evidence="1">
    <location>
        <begin position="17"/>
        <end position="44"/>
    </location>
</feature>
<evidence type="ECO:0000313" key="4">
    <source>
        <dbReference type="Proteomes" id="UP001357485"/>
    </source>
</evidence>
<organism evidence="3 4">
    <name type="scientific">Cryomyces antarcticus</name>
    <dbReference type="NCBI Taxonomy" id="329879"/>
    <lineage>
        <taxon>Eukaryota</taxon>
        <taxon>Fungi</taxon>
        <taxon>Dikarya</taxon>
        <taxon>Ascomycota</taxon>
        <taxon>Pezizomycotina</taxon>
        <taxon>Dothideomycetes</taxon>
        <taxon>Dothideomycetes incertae sedis</taxon>
        <taxon>Cryomyces</taxon>
    </lineage>
</organism>